<proteinExistence type="predicted"/>
<sequence length="135" mass="14982">KVNRSSCWGEVETRSLMDDKLSAPNHDDMINTSNTTSTIATAKDKVLFLPGPLLNYQQQSEALASMNGIDPVRLNEVLQQIARTQRQRTSSSESEEAVNDRGVDTKSSVDRDQKSPFPGIFVFLCGGFFSPKTFH</sequence>
<name>A0A8W8ID38_MAGGI</name>
<reference evidence="2" key="1">
    <citation type="submission" date="2022-08" db="UniProtKB">
        <authorList>
            <consortium name="EnsemblMetazoa"/>
        </authorList>
    </citation>
    <scope>IDENTIFICATION</scope>
    <source>
        <strain evidence="2">05x7-T-G4-1.051#20</strain>
    </source>
</reference>
<evidence type="ECO:0000313" key="3">
    <source>
        <dbReference type="Proteomes" id="UP000005408"/>
    </source>
</evidence>
<dbReference type="Proteomes" id="UP000005408">
    <property type="component" value="Unassembled WGS sequence"/>
</dbReference>
<evidence type="ECO:0000256" key="1">
    <source>
        <dbReference type="SAM" id="MobiDB-lite"/>
    </source>
</evidence>
<feature type="region of interest" description="Disordered" evidence="1">
    <location>
        <begin position="83"/>
        <end position="111"/>
    </location>
</feature>
<accession>A0A8W8ID38</accession>
<dbReference type="EnsemblMetazoa" id="G1341.2">
    <property type="protein sequence ID" value="G1341.2:cds"/>
    <property type="gene ID" value="G1341"/>
</dbReference>
<feature type="compositionally biased region" description="Basic and acidic residues" evidence="1">
    <location>
        <begin position="98"/>
        <end position="111"/>
    </location>
</feature>
<dbReference type="AlphaFoldDB" id="A0A8W8ID38"/>
<feature type="compositionally biased region" description="Low complexity" evidence="1">
    <location>
        <begin position="83"/>
        <end position="92"/>
    </location>
</feature>
<evidence type="ECO:0000313" key="2">
    <source>
        <dbReference type="EnsemblMetazoa" id="G1341.2:cds"/>
    </source>
</evidence>
<protein>
    <submittedName>
        <fullName evidence="2">Uncharacterized protein</fullName>
    </submittedName>
</protein>
<organism evidence="2 3">
    <name type="scientific">Magallana gigas</name>
    <name type="common">Pacific oyster</name>
    <name type="synonym">Crassostrea gigas</name>
    <dbReference type="NCBI Taxonomy" id="29159"/>
    <lineage>
        <taxon>Eukaryota</taxon>
        <taxon>Metazoa</taxon>
        <taxon>Spiralia</taxon>
        <taxon>Lophotrochozoa</taxon>
        <taxon>Mollusca</taxon>
        <taxon>Bivalvia</taxon>
        <taxon>Autobranchia</taxon>
        <taxon>Pteriomorphia</taxon>
        <taxon>Ostreida</taxon>
        <taxon>Ostreoidea</taxon>
        <taxon>Ostreidae</taxon>
        <taxon>Magallana</taxon>
    </lineage>
</organism>
<keyword evidence="3" id="KW-1185">Reference proteome</keyword>